<dbReference type="GO" id="GO:0016020">
    <property type="term" value="C:membrane"/>
    <property type="evidence" value="ECO:0007669"/>
    <property type="project" value="InterPro"/>
</dbReference>
<dbReference type="PROSITE" id="PS50111">
    <property type="entry name" value="CHEMOTAXIS_TRANSDUC_2"/>
    <property type="match status" value="1"/>
</dbReference>
<sequence length="570" mass="63083">MKWYLNLKTGTKIISGFLILSILIGAVGFIGIIDMKRINQGTKTMYYDRLIPIQILGDIQNNVTSVRMHLYSLLTHENKTAVSEIKNIIGPLKSENDALLKKYASTELTPEEEQLLQEFQGDLTQYSYAQNKYLALVENHNMSGAVLAFDSIKKSADKLQESLDRLVSLNEQIAEQIHSSSDDLYKNTLMFMSIIILSAILVAVFLGVLLTKIITQPLKQGLQFAEQLGDGDLTQQIEIDRQDEIGLLIRALNKSVINTQHLIREIVNNSSELSASSEELSATVEEVLAQMQHVDTATEGISKGTEDASAALEQVNASSQTVTLTANSLVQKAREGNQSAIEIQKRAEFMKLEAEQSREAAESIYQEKQRKILDAIEAGKVVKEIEMMTQGISAISEQINLLSLNAAIEAARAGEHGRGFAVVAEEVRKLADESSKTVTSIQPVIQQVHKAFANLSNNANELLRFIDEKVSHDYDTLVKTGIQYKKDAEFIHGLIQDFNMNIENIDHITQQVDAAIESVSATSEETMAASQEISSNISQAVDALEEVAKVSQVQAELAEKLNQMVQKFKI</sequence>
<dbReference type="PROSITE" id="PS50885">
    <property type="entry name" value="HAMP"/>
    <property type="match status" value="1"/>
</dbReference>
<dbReference type="AlphaFoldDB" id="A0A841KT16"/>
<dbReference type="Gene3D" id="1.10.287.950">
    <property type="entry name" value="Methyl-accepting chemotaxis protein"/>
    <property type="match status" value="1"/>
</dbReference>
<evidence type="ECO:0000313" key="7">
    <source>
        <dbReference type="EMBL" id="MBB6215298.1"/>
    </source>
</evidence>
<feature type="domain" description="HAMP" evidence="6">
    <location>
        <begin position="212"/>
        <end position="264"/>
    </location>
</feature>
<feature type="transmembrane region" description="Helical" evidence="4">
    <location>
        <begin position="189"/>
        <end position="210"/>
    </location>
</feature>
<evidence type="ECO:0000256" key="2">
    <source>
        <dbReference type="ARBA" id="ARBA00029447"/>
    </source>
</evidence>
<dbReference type="RefSeq" id="WP_184309459.1">
    <property type="nucleotide sequence ID" value="NZ_JACHEN010000006.1"/>
</dbReference>
<gene>
    <name evidence="7" type="ORF">HNQ80_001387</name>
</gene>
<keyword evidence="4" id="KW-1133">Transmembrane helix</keyword>
<keyword evidence="8" id="KW-1185">Reference proteome</keyword>
<evidence type="ECO:0000313" key="8">
    <source>
        <dbReference type="Proteomes" id="UP000579281"/>
    </source>
</evidence>
<comment type="caution">
    <text evidence="7">The sequence shown here is derived from an EMBL/GenBank/DDBJ whole genome shotgun (WGS) entry which is preliminary data.</text>
</comment>
<reference evidence="7 8" key="1">
    <citation type="submission" date="2020-08" db="EMBL/GenBank/DDBJ databases">
        <title>Genomic Encyclopedia of Type Strains, Phase IV (KMG-IV): sequencing the most valuable type-strain genomes for metagenomic binning, comparative biology and taxonomic classification.</title>
        <authorList>
            <person name="Goeker M."/>
        </authorList>
    </citation>
    <scope>NUCLEOTIDE SEQUENCE [LARGE SCALE GENOMIC DNA]</scope>
    <source>
        <strain evidence="7 8">DSM 103526</strain>
    </source>
</reference>
<feature type="domain" description="Methyl-accepting transducer" evidence="5">
    <location>
        <begin position="283"/>
        <end position="534"/>
    </location>
</feature>
<dbReference type="Pfam" id="PF00672">
    <property type="entry name" value="HAMP"/>
    <property type="match status" value="1"/>
</dbReference>
<keyword evidence="4" id="KW-0472">Membrane</keyword>
<protein>
    <submittedName>
        <fullName evidence="7">Methyl-accepting chemotaxis protein</fullName>
    </submittedName>
</protein>
<organism evidence="7 8">
    <name type="scientific">Anaerosolibacter carboniphilus</name>
    <dbReference type="NCBI Taxonomy" id="1417629"/>
    <lineage>
        <taxon>Bacteria</taxon>
        <taxon>Bacillati</taxon>
        <taxon>Bacillota</taxon>
        <taxon>Clostridia</taxon>
        <taxon>Peptostreptococcales</taxon>
        <taxon>Thermotaleaceae</taxon>
        <taxon>Anaerosolibacter</taxon>
    </lineage>
</organism>
<evidence type="ECO:0000259" key="5">
    <source>
        <dbReference type="PROSITE" id="PS50111"/>
    </source>
</evidence>
<name>A0A841KT16_9FIRM</name>
<dbReference type="Proteomes" id="UP000579281">
    <property type="component" value="Unassembled WGS sequence"/>
</dbReference>
<comment type="similarity">
    <text evidence="2">Belongs to the methyl-accepting chemotaxis (MCP) protein family.</text>
</comment>
<keyword evidence="1 3" id="KW-0807">Transducer</keyword>
<evidence type="ECO:0000259" key="6">
    <source>
        <dbReference type="PROSITE" id="PS50885"/>
    </source>
</evidence>
<dbReference type="InterPro" id="IPR024478">
    <property type="entry name" value="HlyB_4HB_MCP"/>
</dbReference>
<dbReference type="CDD" id="cd06225">
    <property type="entry name" value="HAMP"/>
    <property type="match status" value="1"/>
</dbReference>
<proteinExistence type="inferred from homology"/>
<feature type="transmembrane region" description="Helical" evidence="4">
    <location>
        <begin position="13"/>
        <end position="33"/>
    </location>
</feature>
<evidence type="ECO:0000256" key="4">
    <source>
        <dbReference type="SAM" id="Phobius"/>
    </source>
</evidence>
<dbReference type="Pfam" id="PF12729">
    <property type="entry name" value="4HB_MCP_1"/>
    <property type="match status" value="1"/>
</dbReference>
<keyword evidence="4" id="KW-0812">Transmembrane</keyword>
<accession>A0A841KT16</accession>
<dbReference type="SMART" id="SM00283">
    <property type="entry name" value="MA"/>
    <property type="match status" value="1"/>
</dbReference>
<evidence type="ECO:0000256" key="1">
    <source>
        <dbReference type="ARBA" id="ARBA00023224"/>
    </source>
</evidence>
<dbReference type="InterPro" id="IPR047347">
    <property type="entry name" value="YvaQ-like_sensor"/>
</dbReference>
<dbReference type="PANTHER" id="PTHR32089:SF112">
    <property type="entry name" value="LYSOZYME-LIKE PROTEIN-RELATED"/>
    <property type="match status" value="1"/>
</dbReference>
<dbReference type="InterPro" id="IPR004089">
    <property type="entry name" value="MCPsignal_dom"/>
</dbReference>
<dbReference type="SUPFAM" id="SSF58104">
    <property type="entry name" value="Methyl-accepting chemotaxis protein (MCP) signaling domain"/>
    <property type="match status" value="1"/>
</dbReference>
<dbReference type="PANTHER" id="PTHR32089">
    <property type="entry name" value="METHYL-ACCEPTING CHEMOTAXIS PROTEIN MCPB"/>
    <property type="match status" value="1"/>
</dbReference>
<dbReference type="CDD" id="cd19411">
    <property type="entry name" value="MCP2201-like_sensor"/>
    <property type="match status" value="1"/>
</dbReference>
<dbReference type="InterPro" id="IPR003660">
    <property type="entry name" value="HAMP_dom"/>
</dbReference>
<dbReference type="Pfam" id="PF00015">
    <property type="entry name" value="MCPsignal"/>
    <property type="match status" value="1"/>
</dbReference>
<dbReference type="EMBL" id="JACHEN010000006">
    <property type="protein sequence ID" value="MBB6215298.1"/>
    <property type="molecule type" value="Genomic_DNA"/>
</dbReference>
<dbReference type="SMART" id="SM00304">
    <property type="entry name" value="HAMP"/>
    <property type="match status" value="1"/>
</dbReference>
<evidence type="ECO:0000256" key="3">
    <source>
        <dbReference type="PROSITE-ProRule" id="PRU00284"/>
    </source>
</evidence>
<dbReference type="GO" id="GO:0007165">
    <property type="term" value="P:signal transduction"/>
    <property type="evidence" value="ECO:0007669"/>
    <property type="project" value="UniProtKB-KW"/>
</dbReference>